<evidence type="ECO:0000256" key="4">
    <source>
        <dbReference type="RuleBase" id="RU000363"/>
    </source>
</evidence>
<evidence type="ECO:0000256" key="3">
    <source>
        <dbReference type="ARBA" id="ARBA00023002"/>
    </source>
</evidence>
<proteinExistence type="inferred from homology"/>
<dbReference type="CDD" id="cd05233">
    <property type="entry name" value="SDR_c"/>
    <property type="match status" value="1"/>
</dbReference>
<dbReference type="EMBL" id="JAUDDZ010000001">
    <property type="protein sequence ID" value="MDM8274158.1"/>
    <property type="molecule type" value="Genomic_DNA"/>
</dbReference>
<reference evidence="5 6" key="2">
    <citation type="submission" date="2023-06" db="EMBL/GenBank/DDBJ databases">
        <authorList>
            <person name="Zeman M."/>
            <person name="Kubasova T."/>
            <person name="Jahodarova E."/>
            <person name="Nykrynova M."/>
            <person name="Rychlik I."/>
        </authorList>
    </citation>
    <scope>NUCLEOTIDE SEQUENCE [LARGE SCALE GENOMIC DNA]</scope>
    <source>
        <strain evidence="5 6">154_Feed</strain>
    </source>
</reference>
<dbReference type="Gene3D" id="3.40.50.720">
    <property type="entry name" value="NAD(P)-binding Rossmann-like Domain"/>
    <property type="match status" value="1"/>
</dbReference>
<comment type="similarity">
    <text evidence="1 4">Belongs to the short-chain dehydrogenases/reductases (SDR) family.</text>
</comment>
<gene>
    <name evidence="5" type="ORF">QUW28_01410</name>
</gene>
<dbReference type="InterPro" id="IPR002347">
    <property type="entry name" value="SDR_fam"/>
</dbReference>
<reference evidence="6" key="1">
    <citation type="submission" date="2023-06" db="EMBL/GenBank/DDBJ databases">
        <title>Identification and characterization of horizontal gene transfer across gut microbiota members of farm animals based on homology search.</title>
        <authorList>
            <person name="Zeman M."/>
            <person name="Kubasova T."/>
            <person name="Jahodarova E."/>
            <person name="Nykrynova M."/>
            <person name="Rychlik I."/>
        </authorList>
    </citation>
    <scope>NUCLEOTIDE SEQUENCE [LARGE SCALE GENOMIC DNA]</scope>
    <source>
        <strain evidence="6">154_Feed</strain>
    </source>
</reference>
<evidence type="ECO:0000256" key="2">
    <source>
        <dbReference type="ARBA" id="ARBA00022857"/>
    </source>
</evidence>
<dbReference type="PANTHER" id="PTHR43391">
    <property type="entry name" value="RETINOL DEHYDROGENASE-RELATED"/>
    <property type="match status" value="1"/>
</dbReference>
<keyword evidence="2" id="KW-0521">NADP</keyword>
<dbReference type="SUPFAM" id="SSF51735">
    <property type="entry name" value="NAD(P)-binding Rossmann-fold domains"/>
    <property type="match status" value="1"/>
</dbReference>
<name>A0ABT7V6P5_9ACTN</name>
<dbReference type="InterPro" id="IPR036291">
    <property type="entry name" value="NAD(P)-bd_dom_sf"/>
</dbReference>
<dbReference type="RefSeq" id="WP_289543936.1">
    <property type="nucleotide sequence ID" value="NZ_JAUDDZ010000001.1"/>
</dbReference>
<organism evidence="5 6">
    <name type="scientific">Enorma phocaeensis</name>
    <dbReference type="NCBI Taxonomy" id="1871019"/>
    <lineage>
        <taxon>Bacteria</taxon>
        <taxon>Bacillati</taxon>
        <taxon>Actinomycetota</taxon>
        <taxon>Coriobacteriia</taxon>
        <taxon>Coriobacteriales</taxon>
        <taxon>Coriobacteriaceae</taxon>
        <taxon>Enorma</taxon>
    </lineage>
</organism>
<keyword evidence="6" id="KW-1185">Reference proteome</keyword>
<comment type="caution">
    <text evidence="5">The sequence shown here is derived from an EMBL/GenBank/DDBJ whole genome shotgun (WGS) entry which is preliminary data.</text>
</comment>
<evidence type="ECO:0000313" key="6">
    <source>
        <dbReference type="Proteomes" id="UP001529421"/>
    </source>
</evidence>
<evidence type="ECO:0000313" key="5">
    <source>
        <dbReference type="EMBL" id="MDM8274158.1"/>
    </source>
</evidence>
<accession>A0ABT7V6P5</accession>
<dbReference type="PRINTS" id="PR00081">
    <property type="entry name" value="GDHRDH"/>
</dbReference>
<dbReference type="PANTHER" id="PTHR43391:SF14">
    <property type="entry name" value="DEHYDROGENASE_REDUCTASE SDR FAMILY PROTEIN 7-LIKE"/>
    <property type="match status" value="1"/>
</dbReference>
<dbReference type="PRINTS" id="PR00080">
    <property type="entry name" value="SDRFAMILY"/>
</dbReference>
<protein>
    <submittedName>
        <fullName evidence="5">SDR family NAD(P)-dependent oxidoreductase</fullName>
    </submittedName>
</protein>
<dbReference type="Proteomes" id="UP001529421">
    <property type="component" value="Unassembled WGS sequence"/>
</dbReference>
<evidence type="ECO:0000256" key="1">
    <source>
        <dbReference type="ARBA" id="ARBA00006484"/>
    </source>
</evidence>
<dbReference type="Pfam" id="PF00106">
    <property type="entry name" value="adh_short"/>
    <property type="match status" value="1"/>
</dbReference>
<sequence>MASIALVTGASSGLGREFVRRIDAGDAGHVDEIWVVARRSDRLEALVRTCKTPVRPFCLDLTDPVSFDIIDAALAEEDADVALLVNNAGCGTFGPLALQEERDVSCMLSLLVRAPVEMIYRALPYMHAGSRILNVASVAAFMPQPGLAVYAAAKRFVLDLSRSLDTELGEVGIHSTAVCPKFMHTEFLDRPGDAETMETMSALIGFEGPDRVAAKALAAARAGRQLCIPSADMKAFYIASKVLPYRVAARLERALFDIVEPSATCPGA</sequence>
<keyword evidence="3" id="KW-0560">Oxidoreductase</keyword>